<dbReference type="EMBL" id="JANYMP010000031">
    <property type="protein sequence ID" value="MCS7483324.1"/>
    <property type="molecule type" value="Genomic_DNA"/>
</dbReference>
<reference evidence="1" key="1">
    <citation type="submission" date="2022-08" db="EMBL/GenBank/DDBJ databases">
        <authorList>
            <person name="Tistechok S."/>
            <person name="Samborskyy M."/>
            <person name="Roman I."/>
        </authorList>
    </citation>
    <scope>NUCLEOTIDE SEQUENCE</scope>
    <source>
        <strain evidence="1">DSM 103496</strain>
    </source>
</reference>
<dbReference type="SUPFAM" id="SSF46785">
    <property type="entry name" value="Winged helix' DNA-binding domain"/>
    <property type="match status" value="1"/>
</dbReference>
<organism evidence="1 2">
    <name type="scientific">Umezawaea endophytica</name>
    <dbReference type="NCBI Taxonomy" id="1654476"/>
    <lineage>
        <taxon>Bacteria</taxon>
        <taxon>Bacillati</taxon>
        <taxon>Actinomycetota</taxon>
        <taxon>Actinomycetes</taxon>
        <taxon>Pseudonocardiales</taxon>
        <taxon>Pseudonocardiaceae</taxon>
        <taxon>Umezawaea</taxon>
    </lineage>
</organism>
<sequence length="306" mass="33328">MRTTVAPTADPLWEVVLAGCRLRDRVHPPLFRGWVNAVRKRFDRRDPAPHLLHVLAPVPDLLTPPESADGLEAGLEALRATPPHRLTAELERLRPLPAWVDPLLDGARGPTVLAEVLRHLHSVLVEPHAEVVRESVNADRARRARDLVDAGVHGLLAGLRPHARWNGSVLEVDFPQHRDLRLRGRGLRLVPSYFGRLPGTFTDPDLPPVLVYPILDADRWTGTAPSGLDELLGTTRHAVLECARIGAGTIELARRVGTSPASVSRHTGVLRGAGLLRTTRHGARTVHSLTTLGEALVNGRVPAAEG</sequence>
<dbReference type="InterPro" id="IPR011991">
    <property type="entry name" value="ArsR-like_HTH"/>
</dbReference>
<dbReference type="Proteomes" id="UP001141259">
    <property type="component" value="Unassembled WGS sequence"/>
</dbReference>
<dbReference type="RefSeq" id="WP_259628784.1">
    <property type="nucleotide sequence ID" value="NZ_JANYMP010000031.1"/>
</dbReference>
<dbReference type="AlphaFoldDB" id="A0A9X2VWG7"/>
<proteinExistence type="predicted"/>
<dbReference type="InterPro" id="IPR036388">
    <property type="entry name" value="WH-like_DNA-bd_sf"/>
</dbReference>
<comment type="caution">
    <text evidence="1">The sequence shown here is derived from an EMBL/GenBank/DDBJ whole genome shotgun (WGS) entry which is preliminary data.</text>
</comment>
<name>A0A9X2VWG7_9PSEU</name>
<dbReference type="InterPro" id="IPR036390">
    <property type="entry name" value="WH_DNA-bd_sf"/>
</dbReference>
<evidence type="ECO:0000313" key="2">
    <source>
        <dbReference type="Proteomes" id="UP001141259"/>
    </source>
</evidence>
<keyword evidence="2" id="KW-1185">Reference proteome</keyword>
<dbReference type="CDD" id="cd00090">
    <property type="entry name" value="HTH_ARSR"/>
    <property type="match status" value="1"/>
</dbReference>
<accession>A0A9X2VWG7</accession>
<dbReference type="Gene3D" id="1.10.10.10">
    <property type="entry name" value="Winged helix-like DNA-binding domain superfamily/Winged helix DNA-binding domain"/>
    <property type="match status" value="1"/>
</dbReference>
<evidence type="ECO:0000313" key="1">
    <source>
        <dbReference type="EMBL" id="MCS7483324.1"/>
    </source>
</evidence>
<protein>
    <submittedName>
        <fullName evidence="1">Helix-turn-helix domain-containing protein</fullName>
    </submittedName>
</protein>
<gene>
    <name evidence="1" type="ORF">NZH93_41315</name>
</gene>